<reference evidence="3" key="2">
    <citation type="journal article" date="2021" name="PeerJ">
        <title>Extensive microbial diversity within the chicken gut microbiome revealed by metagenomics and culture.</title>
        <authorList>
            <person name="Gilroy R."/>
            <person name="Ravi A."/>
            <person name="Getino M."/>
            <person name="Pursley I."/>
            <person name="Horton D.L."/>
            <person name="Alikhan N.F."/>
            <person name="Baker D."/>
            <person name="Gharbi K."/>
            <person name="Hall N."/>
            <person name="Watson M."/>
            <person name="Adriaenssens E.M."/>
            <person name="Foster-Nyarko E."/>
            <person name="Jarju S."/>
            <person name="Secka A."/>
            <person name="Antonio M."/>
            <person name="Oren A."/>
            <person name="Chaudhuri R.R."/>
            <person name="La Ragione R."/>
            <person name="Hildebrand F."/>
            <person name="Pallen M.J."/>
        </authorList>
    </citation>
    <scope>NUCLEOTIDE SEQUENCE</scope>
    <source>
        <strain evidence="3">CHK176-22527</strain>
    </source>
</reference>
<sequence length="258" mass="29038">MDTSKEDKILLAGVEDKFRQCSRQYRVTHTDFLDLRQRSMAEKLCRQLQGEGQDMRCAFSGGYCDAERTAAVFLPDYADEEEEIGEIFSVVRVKTAPGGRKLTHRDYLGSLTGLGLKREKIGDILVSDSGADIIILREVEDFISFNYSKAGRNSLKTDIVPLSELYIPEQKTEMIKDTVASLRLDNVISSAFRMSRSKAAEAVRAGLVFVNSAQSEKIDMQVAEGDKLVLRGKGKAYLREIGSKTRKDRIYISIERYL</sequence>
<dbReference type="Gene3D" id="3.30.1370.160">
    <property type="match status" value="1"/>
</dbReference>
<evidence type="ECO:0000313" key="4">
    <source>
        <dbReference type="Proteomes" id="UP000824159"/>
    </source>
</evidence>
<evidence type="ECO:0000313" key="3">
    <source>
        <dbReference type="EMBL" id="HIU00027.1"/>
    </source>
</evidence>
<reference evidence="3" key="1">
    <citation type="submission" date="2020-10" db="EMBL/GenBank/DDBJ databases">
        <authorList>
            <person name="Gilroy R."/>
        </authorList>
    </citation>
    <scope>NUCLEOTIDE SEQUENCE</scope>
    <source>
        <strain evidence="3">CHK176-22527</strain>
    </source>
</reference>
<dbReference type="InterPro" id="IPR012677">
    <property type="entry name" value="Nucleotide-bd_a/b_plait_sf"/>
</dbReference>
<gene>
    <name evidence="3" type="ORF">IAD12_07210</name>
</gene>
<dbReference type="Pfam" id="PF17774">
    <property type="entry name" value="YlmH_RBD"/>
    <property type="match status" value="1"/>
</dbReference>
<dbReference type="GO" id="GO:0003723">
    <property type="term" value="F:RNA binding"/>
    <property type="evidence" value="ECO:0007669"/>
    <property type="project" value="UniProtKB-KW"/>
</dbReference>
<protein>
    <submittedName>
        <fullName evidence="3">RNA-binding protein</fullName>
    </submittedName>
</protein>
<dbReference type="InterPro" id="IPR002942">
    <property type="entry name" value="S4_RNA-bd"/>
</dbReference>
<dbReference type="Gene3D" id="3.10.290.10">
    <property type="entry name" value="RNA-binding S4 domain"/>
    <property type="match status" value="1"/>
</dbReference>
<dbReference type="SMART" id="SM00363">
    <property type="entry name" value="S4"/>
    <property type="match status" value="1"/>
</dbReference>
<organism evidence="3 4">
    <name type="scientific">Candidatus Allocopromorpha excrementavium</name>
    <dbReference type="NCBI Taxonomy" id="2840741"/>
    <lineage>
        <taxon>Bacteria</taxon>
        <taxon>Bacillati</taxon>
        <taxon>Bacillota</taxon>
        <taxon>Clostridia</taxon>
        <taxon>Eubacteriales</taxon>
        <taxon>Eubacteriaceae</taxon>
        <taxon>Eubacteriaceae incertae sedis</taxon>
        <taxon>Candidatus Allocopromorpha</taxon>
    </lineage>
</organism>
<evidence type="ECO:0000259" key="2">
    <source>
        <dbReference type="SMART" id="SM00363"/>
    </source>
</evidence>
<proteinExistence type="predicted"/>
<evidence type="ECO:0000256" key="1">
    <source>
        <dbReference type="PROSITE-ProRule" id="PRU00182"/>
    </source>
</evidence>
<dbReference type="InterPro" id="IPR036986">
    <property type="entry name" value="S4_RNA-bd_sf"/>
</dbReference>
<dbReference type="PROSITE" id="PS50889">
    <property type="entry name" value="S4"/>
    <property type="match status" value="1"/>
</dbReference>
<dbReference type="Proteomes" id="UP000824159">
    <property type="component" value="Unassembled WGS sequence"/>
</dbReference>
<keyword evidence="1" id="KW-0694">RNA-binding</keyword>
<dbReference type="SUPFAM" id="SSF55174">
    <property type="entry name" value="Alpha-L RNA-binding motif"/>
    <property type="match status" value="1"/>
</dbReference>
<dbReference type="Gene3D" id="3.30.70.330">
    <property type="match status" value="1"/>
</dbReference>
<name>A0A9D1KUN5_9FIRM</name>
<dbReference type="CDD" id="cd00165">
    <property type="entry name" value="S4"/>
    <property type="match status" value="1"/>
</dbReference>
<dbReference type="EMBL" id="DVLX01000087">
    <property type="protein sequence ID" value="HIU00027.1"/>
    <property type="molecule type" value="Genomic_DNA"/>
</dbReference>
<dbReference type="AlphaFoldDB" id="A0A9D1KUN5"/>
<accession>A0A9D1KUN5</accession>
<comment type="caution">
    <text evidence="3">The sequence shown here is derived from an EMBL/GenBank/DDBJ whole genome shotgun (WGS) entry which is preliminary data.</text>
</comment>
<dbReference type="InterPro" id="IPR040591">
    <property type="entry name" value="RqcP2_RBD"/>
</dbReference>
<feature type="domain" description="RNA-binding S4" evidence="2">
    <location>
        <begin position="182"/>
        <end position="239"/>
    </location>
</feature>